<accession>A0A660SL44</accession>
<gene>
    <name evidence="1" type="ORF">DRP53_01275</name>
</gene>
<organism evidence="1 2">
    <name type="scientific">candidate division WOR-3 bacterium</name>
    <dbReference type="NCBI Taxonomy" id="2052148"/>
    <lineage>
        <taxon>Bacteria</taxon>
        <taxon>Bacteria division WOR-3</taxon>
    </lineage>
</organism>
<evidence type="ECO:0000313" key="1">
    <source>
        <dbReference type="EMBL" id="RKX71514.1"/>
    </source>
</evidence>
<dbReference type="InterPro" id="IPR009003">
    <property type="entry name" value="Peptidase_S1_PA"/>
</dbReference>
<dbReference type="SUPFAM" id="SSF50494">
    <property type="entry name" value="Trypsin-like serine proteases"/>
    <property type="match status" value="1"/>
</dbReference>
<dbReference type="Pfam" id="PF13365">
    <property type="entry name" value="Trypsin_2"/>
    <property type="match status" value="1"/>
</dbReference>
<reference evidence="1 2" key="1">
    <citation type="submission" date="2018-06" db="EMBL/GenBank/DDBJ databases">
        <title>Extensive metabolic versatility and redundancy in microbially diverse, dynamic hydrothermal sediments.</title>
        <authorList>
            <person name="Dombrowski N."/>
            <person name="Teske A."/>
            <person name="Baker B.J."/>
        </authorList>
    </citation>
    <scope>NUCLEOTIDE SEQUENCE [LARGE SCALE GENOMIC DNA]</scope>
    <source>
        <strain evidence="1">B36_G15</strain>
    </source>
</reference>
<dbReference type="EMBL" id="QNBE01000007">
    <property type="protein sequence ID" value="RKX71514.1"/>
    <property type="molecule type" value="Genomic_DNA"/>
</dbReference>
<evidence type="ECO:0008006" key="3">
    <source>
        <dbReference type="Google" id="ProtNLM"/>
    </source>
</evidence>
<evidence type="ECO:0000313" key="2">
    <source>
        <dbReference type="Proteomes" id="UP000268469"/>
    </source>
</evidence>
<proteinExistence type="predicted"/>
<comment type="caution">
    <text evidence="1">The sequence shown here is derived from an EMBL/GenBank/DDBJ whole genome shotgun (WGS) entry which is preliminary data.</text>
</comment>
<dbReference type="Gene3D" id="2.40.10.120">
    <property type="match status" value="1"/>
</dbReference>
<dbReference type="AlphaFoldDB" id="A0A660SL44"/>
<name>A0A660SL44_UNCW3</name>
<protein>
    <recommendedName>
        <fullName evidence="3">Serine protease</fullName>
    </recommendedName>
</protein>
<sequence>MSFLLIFILLGNNEITEAQQIVSQFQESVITAKITTRYQMEIGGREMFKTENLLEVTAVIIDESGLSVLSLSNTDPTRLFSSFSPTPDLPRRSWESSISDVKMILADGEEIPADVVLRDKDLDLIFIRPKRSGRKYCHIDLTKDARPQLMEKIYVLSRLGRVADRAPFISLARIQAIVTKPRTFYICGLSGMENGLGAPVFTADGKVIGILVLKIQKQRSFMSRSLFGGTGSTGILPIILPAEEVLKVAQQAREIE</sequence>
<dbReference type="Proteomes" id="UP000268469">
    <property type="component" value="Unassembled WGS sequence"/>
</dbReference>